<dbReference type="SUPFAM" id="SSF47781">
    <property type="entry name" value="RuvA domain 2-like"/>
    <property type="match status" value="1"/>
</dbReference>
<evidence type="ECO:0000313" key="4">
    <source>
        <dbReference type="Proteomes" id="UP001500751"/>
    </source>
</evidence>
<dbReference type="PANTHER" id="PTHR21180">
    <property type="entry name" value="ENDONUCLEASE/EXONUCLEASE/PHOSPHATASE FAMILY DOMAIN-CONTAINING PROTEIN 1"/>
    <property type="match status" value="1"/>
</dbReference>
<feature type="compositionally biased region" description="Pro residues" evidence="1">
    <location>
        <begin position="278"/>
        <end position="287"/>
    </location>
</feature>
<dbReference type="Proteomes" id="UP001500751">
    <property type="component" value="Unassembled WGS sequence"/>
</dbReference>
<dbReference type="PANTHER" id="PTHR21180:SF32">
    <property type="entry name" value="ENDONUCLEASE_EXONUCLEASE_PHOSPHATASE FAMILY DOMAIN-CONTAINING PROTEIN 1"/>
    <property type="match status" value="1"/>
</dbReference>
<dbReference type="InterPro" id="IPR010994">
    <property type="entry name" value="RuvA_2-like"/>
</dbReference>
<dbReference type="InterPro" id="IPR051675">
    <property type="entry name" value="Endo/Exo/Phosphatase_dom_1"/>
</dbReference>
<dbReference type="Pfam" id="PF12836">
    <property type="entry name" value="HHH_3"/>
    <property type="match status" value="1"/>
</dbReference>
<feature type="compositionally biased region" description="Pro residues" evidence="1">
    <location>
        <begin position="17"/>
        <end position="33"/>
    </location>
</feature>
<keyword evidence="4" id="KW-1185">Reference proteome</keyword>
<feature type="domain" description="Helix-hairpin-helix DNA-binding motif class 1" evidence="2">
    <location>
        <begin position="449"/>
        <end position="468"/>
    </location>
</feature>
<feature type="domain" description="Helix-hairpin-helix DNA-binding motif class 1" evidence="2">
    <location>
        <begin position="419"/>
        <end position="438"/>
    </location>
</feature>
<dbReference type="InterPro" id="IPR019554">
    <property type="entry name" value="Soluble_ligand-bd"/>
</dbReference>
<feature type="region of interest" description="Disordered" evidence="1">
    <location>
        <begin position="1"/>
        <end position="36"/>
    </location>
</feature>
<evidence type="ECO:0000256" key="1">
    <source>
        <dbReference type="SAM" id="MobiDB-lite"/>
    </source>
</evidence>
<evidence type="ECO:0000313" key="3">
    <source>
        <dbReference type="EMBL" id="GAA2032269.1"/>
    </source>
</evidence>
<evidence type="ECO:0000259" key="2">
    <source>
        <dbReference type="SMART" id="SM00278"/>
    </source>
</evidence>
<dbReference type="Pfam" id="PF10531">
    <property type="entry name" value="SLBB"/>
    <property type="match status" value="1"/>
</dbReference>
<comment type="caution">
    <text evidence="3">The sequence shown here is derived from an EMBL/GenBank/DDBJ whole genome shotgun (WGS) entry which is preliminary data.</text>
</comment>
<dbReference type="EMBL" id="BAAAQN010000018">
    <property type="protein sequence ID" value="GAA2032269.1"/>
    <property type="molecule type" value="Genomic_DNA"/>
</dbReference>
<organism evidence="3 4">
    <name type="scientific">Catenulispora yoronensis</name>
    <dbReference type="NCBI Taxonomy" id="450799"/>
    <lineage>
        <taxon>Bacteria</taxon>
        <taxon>Bacillati</taxon>
        <taxon>Actinomycetota</taxon>
        <taxon>Actinomycetes</taxon>
        <taxon>Catenulisporales</taxon>
        <taxon>Catenulisporaceae</taxon>
        <taxon>Catenulispora</taxon>
    </lineage>
</organism>
<sequence>MPHPTRPTVSDMERTSPDPPPYGSAQPRTPPPTARTRLASLQQGPARYWSPAASGPMPLSEALAARRQADPWWRRTTANLTTRLPPTLHARWALTTTAALALALLAAAGATAGGWYLTRSQASVVDLGATDTAADRSGSNATDRGGGRSADNAGDAATGRGADKARDRHRGRAAPRAGDRSAGGPVDGTAPGGRGGGGGSTRDTPPPDTTPGSHLGISAPDNPANPANPGNLTNPGNPANFGNSDTADGADSADTRDTPNTPNSPNTPDPACAARPPTTTPAAPPAIPRALGRIDQASVLTYAPHTSACPARTTTSPLLAGTAGPTAVIVDVEGKVARPGVLALPAGSRVYEALAAAGGALPGIDASALDLARLLTDGEQLRVGIAGEPSPAVGVTPPTTGHGKKKGGHVVNLNTATLDELQSVPDVGPAMAQRILDWRSTHGHFTSVNQLRDVRGIGDRKFAEMRDSVTV</sequence>
<dbReference type="SMART" id="SM00278">
    <property type="entry name" value="HhH1"/>
    <property type="match status" value="2"/>
</dbReference>
<proteinExistence type="predicted"/>
<accession>A0ABN2UAA5</accession>
<dbReference type="InterPro" id="IPR003583">
    <property type="entry name" value="Hlx-hairpin-Hlx_DNA-bd_motif"/>
</dbReference>
<feature type="compositionally biased region" description="Gly residues" evidence="1">
    <location>
        <begin position="190"/>
        <end position="200"/>
    </location>
</feature>
<name>A0ABN2UAA5_9ACTN</name>
<feature type="compositionally biased region" description="Low complexity" evidence="1">
    <location>
        <begin position="219"/>
        <end position="277"/>
    </location>
</feature>
<dbReference type="Gene3D" id="1.10.150.280">
    <property type="entry name" value="AF1531-like domain"/>
    <property type="match status" value="1"/>
</dbReference>
<protein>
    <recommendedName>
        <fullName evidence="2">Helix-hairpin-helix DNA-binding motif class 1 domain-containing protein</fullName>
    </recommendedName>
</protein>
<gene>
    <name evidence="3" type="ORF">GCM10009839_35500</name>
</gene>
<reference evidence="3 4" key="1">
    <citation type="journal article" date="2019" name="Int. J. Syst. Evol. Microbiol.">
        <title>The Global Catalogue of Microorganisms (GCM) 10K type strain sequencing project: providing services to taxonomists for standard genome sequencing and annotation.</title>
        <authorList>
            <consortium name="The Broad Institute Genomics Platform"/>
            <consortium name="The Broad Institute Genome Sequencing Center for Infectious Disease"/>
            <person name="Wu L."/>
            <person name="Ma J."/>
        </authorList>
    </citation>
    <scope>NUCLEOTIDE SEQUENCE [LARGE SCALE GENOMIC DNA]</scope>
    <source>
        <strain evidence="3 4">JCM 16014</strain>
    </source>
</reference>
<feature type="region of interest" description="Disordered" evidence="1">
    <location>
        <begin position="132"/>
        <end position="287"/>
    </location>
</feature>